<dbReference type="Gene3D" id="3.40.960.10">
    <property type="entry name" value="VSR Endonuclease"/>
    <property type="match status" value="1"/>
</dbReference>
<name>A0A6J5RS26_9CAUD</name>
<organism evidence="1">
    <name type="scientific">uncultured Caudovirales phage</name>
    <dbReference type="NCBI Taxonomy" id="2100421"/>
    <lineage>
        <taxon>Viruses</taxon>
        <taxon>Duplodnaviria</taxon>
        <taxon>Heunggongvirae</taxon>
        <taxon>Uroviricota</taxon>
        <taxon>Caudoviricetes</taxon>
        <taxon>Peduoviridae</taxon>
        <taxon>Maltschvirus</taxon>
        <taxon>Maltschvirus maltsch</taxon>
    </lineage>
</organism>
<reference evidence="1" key="1">
    <citation type="submission" date="2020-05" db="EMBL/GenBank/DDBJ databases">
        <authorList>
            <person name="Chiriac C."/>
            <person name="Salcher M."/>
            <person name="Ghai R."/>
            <person name="Kavagutti S V."/>
        </authorList>
    </citation>
    <scope>NUCLEOTIDE SEQUENCE</scope>
</reference>
<evidence type="ECO:0000313" key="1">
    <source>
        <dbReference type="EMBL" id="CAB4197087.1"/>
    </source>
</evidence>
<gene>
    <name evidence="1" type="ORF">UFOVP1290_607</name>
</gene>
<dbReference type="EMBL" id="LR797252">
    <property type="protein sequence ID" value="CAB4197087.1"/>
    <property type="molecule type" value="Genomic_DNA"/>
</dbReference>
<protein>
    <submittedName>
        <fullName evidence="1">Uncharacterized protein</fullName>
    </submittedName>
</protein>
<sequence>MAHTIMSKKLTLQYFIDRSEIIHNYKYDYSLSNYSGSNKKLIIKCKLHGDFLQTPACHLKGQGCKKCQYDLLKTKFSHNLSIFIEKANLVHNYEFDYSDSHYINTDTKIKIFCKKHNLYFYQTPHNHLNGEKCKKCGLENLINKQKISYADFFERAKHIHGDKYKYINQNIINVDTKIKIICSIHGEFLQTPWRHLLGNGCKKCANYYNAINRTKKIQDFITETNKIHNNLYDYSKSLYIKSSYKIEIICPKHNSFLQTPNNHLNGSGCPSCAHNVSKKERKWVNSFNNKNIIKNYSFVLNGKTIKTDGFDPITNTIYEFNGDFWHGNPTVFSKDKINNVVKKTFEELYLKTINKERLLKEAGYNVISIWEFDFDKIL</sequence>
<accession>A0A6J5RS26</accession>
<proteinExistence type="predicted"/>